<feature type="compositionally biased region" description="Basic and acidic residues" evidence="1">
    <location>
        <begin position="90"/>
        <end position="101"/>
    </location>
</feature>
<keyword evidence="3" id="KW-1185">Reference proteome</keyword>
<dbReference type="GO" id="GO:0045944">
    <property type="term" value="P:positive regulation of transcription by RNA polymerase II"/>
    <property type="evidence" value="ECO:0000318"/>
    <property type="project" value="GO_Central"/>
</dbReference>
<reference evidence="2 3" key="1">
    <citation type="journal article" date="2008" name="Nature">
        <title>The genome of the model beetle and pest Tribolium castaneum.</title>
        <authorList>
            <consortium name="Tribolium Genome Sequencing Consortium"/>
            <person name="Richards S."/>
            <person name="Gibbs R.A."/>
            <person name="Weinstock G.M."/>
            <person name="Brown S.J."/>
            <person name="Denell R."/>
            <person name="Beeman R.W."/>
            <person name="Gibbs R."/>
            <person name="Beeman R.W."/>
            <person name="Brown S.J."/>
            <person name="Bucher G."/>
            <person name="Friedrich M."/>
            <person name="Grimmelikhuijzen C.J."/>
            <person name="Klingler M."/>
            <person name="Lorenzen M."/>
            <person name="Richards S."/>
            <person name="Roth S."/>
            <person name="Schroder R."/>
            <person name="Tautz D."/>
            <person name="Zdobnov E.M."/>
            <person name="Muzny D."/>
            <person name="Gibbs R.A."/>
            <person name="Weinstock G.M."/>
            <person name="Attaway T."/>
            <person name="Bell S."/>
            <person name="Buhay C.J."/>
            <person name="Chandrabose M.N."/>
            <person name="Chavez D."/>
            <person name="Clerk-Blankenburg K.P."/>
            <person name="Cree A."/>
            <person name="Dao M."/>
            <person name="Davis C."/>
            <person name="Chacko J."/>
            <person name="Dinh H."/>
            <person name="Dugan-Rocha S."/>
            <person name="Fowler G."/>
            <person name="Garner T.T."/>
            <person name="Garnes J."/>
            <person name="Gnirke A."/>
            <person name="Hawes A."/>
            <person name="Hernandez J."/>
            <person name="Hines S."/>
            <person name="Holder M."/>
            <person name="Hume J."/>
            <person name="Jhangiani S.N."/>
            <person name="Joshi V."/>
            <person name="Khan Z.M."/>
            <person name="Jackson L."/>
            <person name="Kovar C."/>
            <person name="Kowis A."/>
            <person name="Lee S."/>
            <person name="Lewis L.R."/>
            <person name="Margolis J."/>
            <person name="Morgan M."/>
            <person name="Nazareth L.V."/>
            <person name="Nguyen N."/>
            <person name="Okwuonu G."/>
            <person name="Parker D."/>
            <person name="Richards S."/>
            <person name="Ruiz S.J."/>
            <person name="Santibanez J."/>
            <person name="Savard J."/>
            <person name="Scherer S.E."/>
            <person name="Schneider B."/>
            <person name="Sodergren E."/>
            <person name="Tautz D."/>
            <person name="Vattahil S."/>
            <person name="Villasana D."/>
            <person name="White C.S."/>
            <person name="Wright R."/>
            <person name="Park Y."/>
            <person name="Beeman R.W."/>
            <person name="Lord J."/>
            <person name="Oppert B."/>
            <person name="Lorenzen M."/>
            <person name="Brown S."/>
            <person name="Wang L."/>
            <person name="Savard J."/>
            <person name="Tautz D."/>
            <person name="Richards S."/>
            <person name="Weinstock G."/>
            <person name="Gibbs R.A."/>
            <person name="Liu Y."/>
            <person name="Worley K."/>
            <person name="Weinstock G."/>
            <person name="Elsik C.G."/>
            <person name="Reese J.T."/>
            <person name="Elhaik E."/>
            <person name="Landan G."/>
            <person name="Graur D."/>
            <person name="Arensburger P."/>
            <person name="Atkinson P."/>
            <person name="Beeman R.W."/>
            <person name="Beidler J."/>
            <person name="Brown S.J."/>
            <person name="Demuth J.P."/>
            <person name="Drury D.W."/>
            <person name="Du Y.Z."/>
            <person name="Fujiwara H."/>
            <person name="Lorenzen M."/>
            <person name="Maselli V."/>
            <person name="Osanai M."/>
            <person name="Park Y."/>
            <person name="Robertson H.M."/>
            <person name="Tu Z."/>
            <person name="Wang J.J."/>
            <person name="Wang S."/>
            <person name="Richards S."/>
            <person name="Song H."/>
            <person name="Zhang L."/>
            <person name="Sodergren E."/>
            <person name="Werner D."/>
            <person name="Stanke M."/>
            <person name="Morgenstern B."/>
            <person name="Solovyev V."/>
            <person name="Kosarev P."/>
            <person name="Brown G."/>
            <person name="Chen H.C."/>
            <person name="Ermolaeva O."/>
            <person name="Hlavina W."/>
            <person name="Kapustin Y."/>
            <person name="Kiryutin B."/>
            <person name="Kitts P."/>
            <person name="Maglott D."/>
            <person name="Pruitt K."/>
            <person name="Sapojnikov V."/>
            <person name="Souvorov A."/>
            <person name="Mackey A.J."/>
            <person name="Waterhouse R.M."/>
            <person name="Wyder S."/>
            <person name="Zdobnov E.M."/>
            <person name="Zdobnov E.M."/>
            <person name="Wyder S."/>
            <person name="Kriventseva E.V."/>
            <person name="Kadowaki T."/>
            <person name="Bork P."/>
            <person name="Aranda M."/>
            <person name="Bao R."/>
            <person name="Beermann A."/>
            <person name="Berns N."/>
            <person name="Bolognesi R."/>
            <person name="Bonneton F."/>
            <person name="Bopp D."/>
            <person name="Brown S.J."/>
            <person name="Bucher G."/>
            <person name="Butts T."/>
            <person name="Chaumot A."/>
            <person name="Denell R.E."/>
            <person name="Ferrier D.E."/>
            <person name="Friedrich M."/>
            <person name="Gordon C.M."/>
            <person name="Jindra M."/>
            <person name="Klingler M."/>
            <person name="Lan Q."/>
            <person name="Lattorff H.M."/>
            <person name="Laudet V."/>
            <person name="von Levetsow C."/>
            <person name="Liu Z."/>
            <person name="Lutz R."/>
            <person name="Lynch J.A."/>
            <person name="da Fonseca R.N."/>
            <person name="Posnien N."/>
            <person name="Reuter R."/>
            <person name="Roth S."/>
            <person name="Savard J."/>
            <person name="Schinko J.B."/>
            <person name="Schmitt C."/>
            <person name="Schoppmeier M."/>
            <person name="Schroder R."/>
            <person name="Shippy T.D."/>
            <person name="Simonnet F."/>
            <person name="Marques-Souza H."/>
            <person name="Tautz D."/>
            <person name="Tomoyasu Y."/>
            <person name="Trauner J."/>
            <person name="Van der Zee M."/>
            <person name="Vervoort M."/>
            <person name="Wittkopp N."/>
            <person name="Wimmer E.A."/>
            <person name="Yang X."/>
            <person name="Jones A.K."/>
            <person name="Sattelle D.B."/>
            <person name="Ebert P.R."/>
            <person name="Nelson D."/>
            <person name="Scott J.G."/>
            <person name="Beeman R.W."/>
            <person name="Muthukrishnan S."/>
            <person name="Kramer K.J."/>
            <person name="Arakane Y."/>
            <person name="Beeman R.W."/>
            <person name="Zhu Q."/>
            <person name="Hogenkamp D."/>
            <person name="Dixit R."/>
            <person name="Oppert B."/>
            <person name="Jiang H."/>
            <person name="Zou Z."/>
            <person name="Marshall J."/>
            <person name="Elpidina E."/>
            <person name="Vinokurov K."/>
            <person name="Oppert C."/>
            <person name="Zou Z."/>
            <person name="Evans J."/>
            <person name="Lu Z."/>
            <person name="Zhao P."/>
            <person name="Sumathipala N."/>
            <person name="Altincicek B."/>
            <person name="Vilcinskas A."/>
            <person name="Williams M."/>
            <person name="Hultmark D."/>
            <person name="Hetru C."/>
            <person name="Jiang H."/>
            <person name="Grimmelikhuijzen C.J."/>
            <person name="Hauser F."/>
            <person name="Cazzamali G."/>
            <person name="Williamson M."/>
            <person name="Park Y."/>
            <person name="Li B."/>
            <person name="Tanaka Y."/>
            <person name="Predel R."/>
            <person name="Neupert S."/>
            <person name="Schachtner J."/>
            <person name="Verleyen P."/>
            <person name="Raible F."/>
            <person name="Bork P."/>
            <person name="Friedrich M."/>
            <person name="Walden K.K."/>
            <person name="Robertson H.M."/>
            <person name="Angeli S."/>
            <person name="Foret S."/>
            <person name="Bucher G."/>
            <person name="Schuetz S."/>
            <person name="Maleszka R."/>
            <person name="Wimmer E.A."/>
            <person name="Beeman R.W."/>
            <person name="Lorenzen M."/>
            <person name="Tomoyasu Y."/>
            <person name="Miller S.C."/>
            <person name="Grossmann D."/>
            <person name="Bucher G."/>
        </authorList>
    </citation>
    <scope>NUCLEOTIDE SEQUENCE [LARGE SCALE GENOMIC DNA]</scope>
    <source>
        <strain evidence="2 3">Georgia GA2</strain>
    </source>
</reference>
<dbReference type="AlphaFoldDB" id="D6WNB4"/>
<protein>
    <submittedName>
        <fullName evidence="2">Uncharacterized protein</fullName>
    </submittedName>
</protein>
<evidence type="ECO:0000313" key="3">
    <source>
        <dbReference type="Proteomes" id="UP000007266"/>
    </source>
</evidence>
<dbReference type="GO" id="GO:0005634">
    <property type="term" value="C:nucleus"/>
    <property type="evidence" value="ECO:0000318"/>
    <property type="project" value="GO_Central"/>
</dbReference>
<accession>D6WNB4</accession>
<evidence type="ECO:0000313" key="2">
    <source>
        <dbReference type="EMBL" id="EFA03813.2"/>
    </source>
</evidence>
<name>D6WNB4_TRICA</name>
<dbReference type="Proteomes" id="UP000007266">
    <property type="component" value="Linkage group 5"/>
</dbReference>
<dbReference type="InParanoid" id="D6WNB4"/>
<proteinExistence type="predicted"/>
<gene>
    <name evidence="2" type="primary">AUGUSTUS-3.0.2_13926</name>
    <name evidence="2" type="ORF">TcasGA2_TC013926</name>
</gene>
<reference evidence="2 3" key="2">
    <citation type="journal article" date="2010" name="Nucleic Acids Res.">
        <title>BeetleBase in 2010: revisions to provide comprehensive genomic information for Tribolium castaneum.</title>
        <authorList>
            <person name="Kim H.S."/>
            <person name="Murphy T."/>
            <person name="Xia J."/>
            <person name="Caragea D."/>
            <person name="Park Y."/>
            <person name="Beeman R.W."/>
            <person name="Lorenzen M.D."/>
            <person name="Butcher S."/>
            <person name="Manak J.R."/>
            <person name="Brown S.J."/>
        </authorList>
    </citation>
    <scope>GENOME REANNOTATION</scope>
    <source>
        <strain evidence="2 3">Georgia GA2</strain>
    </source>
</reference>
<sequence length="249" mass="27679">MTGPVILCRKTLNSEYFVVKSTPGTNLLNTEEISRNNWDVSSVIPSNTFTALFANGAANLKVAPNILVTNNESVNFNQLDISSNIVTNSNKDEDSVPKRNEPTSLNNSADNEETDLSTSKEPPLTQEVLGTISDKDIKLKDSKLSVEQKYQCLHCLYESSDVCALLKHMRENHVMSDLIFTHWEKGADFEVTPEDVADFIKSCRKVDSLFKCAKCDFESKTQGPTTWKIILIARLSTTLVDGTHVCVVN</sequence>
<evidence type="ECO:0000256" key="1">
    <source>
        <dbReference type="SAM" id="MobiDB-lite"/>
    </source>
</evidence>
<dbReference type="EMBL" id="KQ971342">
    <property type="protein sequence ID" value="EFA03813.2"/>
    <property type="molecule type" value="Genomic_DNA"/>
</dbReference>
<feature type="region of interest" description="Disordered" evidence="1">
    <location>
        <begin position="87"/>
        <end position="123"/>
    </location>
</feature>
<dbReference type="HOGENOM" id="CLU_925393_0_0_1"/>
<organism evidence="2 3">
    <name type="scientific">Tribolium castaneum</name>
    <name type="common">Red flour beetle</name>
    <dbReference type="NCBI Taxonomy" id="7070"/>
    <lineage>
        <taxon>Eukaryota</taxon>
        <taxon>Metazoa</taxon>
        <taxon>Ecdysozoa</taxon>
        <taxon>Arthropoda</taxon>
        <taxon>Hexapoda</taxon>
        <taxon>Insecta</taxon>
        <taxon>Pterygota</taxon>
        <taxon>Neoptera</taxon>
        <taxon>Endopterygota</taxon>
        <taxon>Coleoptera</taxon>
        <taxon>Polyphaga</taxon>
        <taxon>Cucujiformia</taxon>
        <taxon>Tenebrionidae</taxon>
        <taxon>Tenebrionidae incertae sedis</taxon>
        <taxon>Tribolium</taxon>
    </lineage>
</organism>